<gene>
    <name evidence="2" type="ORF">Sradi_6550800</name>
</gene>
<reference evidence="2" key="1">
    <citation type="submission" date="2020-06" db="EMBL/GenBank/DDBJ databases">
        <authorList>
            <person name="Li T."/>
            <person name="Hu X."/>
            <person name="Zhang T."/>
            <person name="Song X."/>
            <person name="Zhang H."/>
            <person name="Dai N."/>
            <person name="Sheng W."/>
            <person name="Hou X."/>
            <person name="Wei L."/>
        </authorList>
    </citation>
    <scope>NUCLEOTIDE SEQUENCE</scope>
    <source>
        <strain evidence="2">G02</strain>
        <tissue evidence="2">Leaf</tissue>
    </source>
</reference>
<accession>A0AAW2JW70</accession>
<evidence type="ECO:0008006" key="3">
    <source>
        <dbReference type="Google" id="ProtNLM"/>
    </source>
</evidence>
<feature type="region of interest" description="Disordered" evidence="1">
    <location>
        <begin position="276"/>
        <end position="297"/>
    </location>
</feature>
<dbReference type="AlphaFoldDB" id="A0AAW2JW70"/>
<comment type="caution">
    <text evidence="2">The sequence shown here is derived from an EMBL/GenBank/DDBJ whole genome shotgun (WGS) entry which is preliminary data.</text>
</comment>
<protein>
    <recommendedName>
        <fullName evidence="3">Aminotransferase-like plant mobile domain-containing protein</fullName>
    </recommendedName>
</protein>
<evidence type="ECO:0000256" key="1">
    <source>
        <dbReference type="SAM" id="MobiDB-lite"/>
    </source>
</evidence>
<dbReference type="PANTHER" id="PTHR36607">
    <property type="entry name" value="1,2-DIHYDROXY-3-KETO-5-METHYLTHIOPENTENE DIOXYGENASE 4"/>
    <property type="match status" value="1"/>
</dbReference>
<sequence>MASLMANGRRVNLAIPVVASICEGLNTVVASPKPAGTSHSFPIHFVYAWLACYFKTHYSVWQELRGPKMTRFSGEGGAKYYEPREARKRIHKVEFVSWACNMLVKDGPFKFVDNGRAEELDHNYFVAIRLSYLTLHQGDRFIIEPYSPHRFGRQFGYYQDVPGTLKYDTRVASLEGLHYWCLCVLSKSSSKVWFPCLSANAKKLCSEAYKAWGAKVHGTFFDDNIACLIRLKSIKIILKRKKNEDKQVDGGENDPPHALIPPIVIECDSQAAITEASKEKYSSHNVADSDSSNKERYWKRQRKEVTPLKAIETNENTSRSSLANFVAELEDEVQSIDVGEESETSHSSTMTPPLGMGLKRNNPHLLLWCQYLKISNTPVDFLSSIEDDVYLILESMKSFQKFDVSKVEISLNTFFAKVHAYDEARSLSSEKLSQSFHEQQLKEAKACLQDVQAKASEEASEIQSTMD</sequence>
<dbReference type="PANTHER" id="PTHR36607:SF23">
    <property type="entry name" value="AMINOTRANSFERASE-LIKE PLANT MOBILE DOMAIN-CONTAINING PROTEIN"/>
    <property type="match status" value="1"/>
</dbReference>
<organism evidence="2">
    <name type="scientific">Sesamum radiatum</name>
    <name type="common">Black benniseed</name>
    <dbReference type="NCBI Taxonomy" id="300843"/>
    <lineage>
        <taxon>Eukaryota</taxon>
        <taxon>Viridiplantae</taxon>
        <taxon>Streptophyta</taxon>
        <taxon>Embryophyta</taxon>
        <taxon>Tracheophyta</taxon>
        <taxon>Spermatophyta</taxon>
        <taxon>Magnoliopsida</taxon>
        <taxon>eudicotyledons</taxon>
        <taxon>Gunneridae</taxon>
        <taxon>Pentapetalae</taxon>
        <taxon>asterids</taxon>
        <taxon>lamiids</taxon>
        <taxon>Lamiales</taxon>
        <taxon>Pedaliaceae</taxon>
        <taxon>Sesamum</taxon>
    </lineage>
</organism>
<name>A0AAW2JW70_SESRA</name>
<proteinExistence type="predicted"/>
<dbReference type="EMBL" id="JACGWJ010000031">
    <property type="protein sequence ID" value="KAL0298910.1"/>
    <property type="molecule type" value="Genomic_DNA"/>
</dbReference>
<reference evidence="2" key="2">
    <citation type="journal article" date="2024" name="Plant">
        <title>Genomic evolution and insights into agronomic trait innovations of Sesamum species.</title>
        <authorList>
            <person name="Miao H."/>
            <person name="Wang L."/>
            <person name="Qu L."/>
            <person name="Liu H."/>
            <person name="Sun Y."/>
            <person name="Le M."/>
            <person name="Wang Q."/>
            <person name="Wei S."/>
            <person name="Zheng Y."/>
            <person name="Lin W."/>
            <person name="Duan Y."/>
            <person name="Cao H."/>
            <person name="Xiong S."/>
            <person name="Wang X."/>
            <person name="Wei L."/>
            <person name="Li C."/>
            <person name="Ma Q."/>
            <person name="Ju M."/>
            <person name="Zhao R."/>
            <person name="Li G."/>
            <person name="Mu C."/>
            <person name="Tian Q."/>
            <person name="Mei H."/>
            <person name="Zhang T."/>
            <person name="Gao T."/>
            <person name="Zhang H."/>
        </authorList>
    </citation>
    <scope>NUCLEOTIDE SEQUENCE</scope>
    <source>
        <strain evidence="2">G02</strain>
    </source>
</reference>
<evidence type="ECO:0000313" key="2">
    <source>
        <dbReference type="EMBL" id="KAL0298910.1"/>
    </source>
</evidence>